<dbReference type="EMBL" id="FXAU01000001">
    <property type="protein sequence ID" value="SMG15100.1"/>
    <property type="molecule type" value="Genomic_DNA"/>
</dbReference>
<proteinExistence type="predicted"/>
<dbReference type="GO" id="GO:0005886">
    <property type="term" value="C:plasma membrane"/>
    <property type="evidence" value="ECO:0007669"/>
    <property type="project" value="TreeGrafter"/>
</dbReference>
<reference evidence="2 3" key="1">
    <citation type="submission" date="2017-04" db="EMBL/GenBank/DDBJ databases">
        <authorList>
            <person name="Afonso C.L."/>
            <person name="Miller P.J."/>
            <person name="Scott M.A."/>
            <person name="Spackman E."/>
            <person name="Goraichik I."/>
            <person name="Dimitrov K.M."/>
            <person name="Suarez D.L."/>
            <person name="Swayne D.E."/>
        </authorList>
    </citation>
    <scope>NUCLEOTIDE SEQUENCE [LARGE SCALE GENOMIC DNA]</scope>
    <source>
        <strain evidence="2 3">DSM 22418</strain>
    </source>
</reference>
<dbReference type="SUPFAM" id="SSF111369">
    <property type="entry name" value="HlyD-like secretion proteins"/>
    <property type="match status" value="1"/>
</dbReference>
<gene>
    <name evidence="2" type="ORF">SAMN05660862_0922</name>
</gene>
<sequence length="319" mass="34815">MKHIYILISIALLCSCRSKNEDKSTVEGKVEREQITVVTKVPGKIEKILVSEGSMVHAGDTLAILSIPEVDAKAEQAQGALQSADAQYNMSVKGATSGQLVQLEAKVAGLKEQYEFAKKSIERLDNLLRDSLIPQQKYDETYAKFQGAKNQYLAAQAEIAEARNGARLEQQIMALGQKERAQGAVAEVKVAAAEKYVIAPQDMSIESINLKVGELALAGYPIVNGFLENSTYFRFTIPENKISSLQKGSEVTLTAPYFNNKVIKGKVVAVKALNSYANIATAYPDYDNQLALFEIKVVPQDPTAANELLTKTLVVLSNK</sequence>
<keyword evidence="3" id="KW-1185">Reference proteome</keyword>
<dbReference type="AlphaFoldDB" id="A0A1X7IJM5"/>
<name>A0A1X7IJM5_9SPHI</name>
<evidence type="ECO:0000256" key="1">
    <source>
        <dbReference type="SAM" id="Coils"/>
    </source>
</evidence>
<organism evidence="2 3">
    <name type="scientific">Sphingobacterium psychroaquaticum</name>
    <dbReference type="NCBI Taxonomy" id="561061"/>
    <lineage>
        <taxon>Bacteria</taxon>
        <taxon>Pseudomonadati</taxon>
        <taxon>Bacteroidota</taxon>
        <taxon>Sphingobacteriia</taxon>
        <taxon>Sphingobacteriales</taxon>
        <taxon>Sphingobacteriaceae</taxon>
        <taxon>Sphingobacterium</taxon>
    </lineage>
</organism>
<evidence type="ECO:0000313" key="2">
    <source>
        <dbReference type="EMBL" id="SMG15100.1"/>
    </source>
</evidence>
<dbReference type="RefSeq" id="WP_085471745.1">
    <property type="nucleotide sequence ID" value="NZ_FXAU01000001.1"/>
</dbReference>
<dbReference type="PROSITE" id="PS51257">
    <property type="entry name" value="PROKAR_LIPOPROTEIN"/>
    <property type="match status" value="1"/>
</dbReference>
<dbReference type="STRING" id="561061.SAMN05660862_0922"/>
<dbReference type="Gene3D" id="1.10.287.470">
    <property type="entry name" value="Helix hairpin bin"/>
    <property type="match status" value="1"/>
</dbReference>
<dbReference type="PANTHER" id="PTHR30438">
    <property type="entry name" value="36 KDA ANTIGEN-RELATED"/>
    <property type="match status" value="1"/>
</dbReference>
<evidence type="ECO:0000313" key="3">
    <source>
        <dbReference type="Proteomes" id="UP000192980"/>
    </source>
</evidence>
<dbReference type="OrthoDB" id="9798190at2"/>
<protein>
    <submittedName>
        <fullName evidence="2">HlyD family secretion protein</fullName>
    </submittedName>
</protein>
<dbReference type="Proteomes" id="UP000192980">
    <property type="component" value="Unassembled WGS sequence"/>
</dbReference>
<accession>A0A1X7IJM5</accession>
<dbReference type="PANTHER" id="PTHR30438:SF2">
    <property type="entry name" value="MEMBRANE PROTEIN"/>
    <property type="match status" value="1"/>
</dbReference>
<feature type="coiled-coil region" evidence="1">
    <location>
        <begin position="100"/>
        <end position="127"/>
    </location>
</feature>
<keyword evidence="1" id="KW-0175">Coiled coil</keyword>
<dbReference type="Gene3D" id="2.40.50.100">
    <property type="match status" value="1"/>
</dbReference>